<dbReference type="GO" id="GO:0006412">
    <property type="term" value="P:translation"/>
    <property type="evidence" value="ECO:0007669"/>
    <property type="project" value="TreeGrafter"/>
</dbReference>
<dbReference type="SMART" id="SM00316">
    <property type="entry name" value="S1"/>
    <property type="match status" value="1"/>
</dbReference>
<dbReference type="RefSeq" id="WP_018248252.1">
    <property type="nucleotide sequence ID" value="NZ_SOEG01000056.1"/>
</dbReference>
<gene>
    <name evidence="7" type="ORF">C7959_1569</name>
</gene>
<dbReference type="GO" id="GO:0005840">
    <property type="term" value="C:ribosome"/>
    <property type="evidence" value="ECO:0007669"/>
    <property type="project" value="UniProtKB-KW"/>
</dbReference>
<dbReference type="AlphaFoldDB" id="A0A4R8GMG3"/>
<comment type="function">
    <text evidence="4">Binds mRNA; thus facilitating recognition of the initiation point. It is needed to translate mRNA with a short Shine-Dalgarno (SD) purine-rich sequence.</text>
</comment>
<feature type="domain" description="S1 motif" evidence="6">
    <location>
        <begin position="6"/>
        <end position="74"/>
    </location>
</feature>
<reference evidence="7 8" key="1">
    <citation type="submission" date="2019-03" db="EMBL/GenBank/DDBJ databases">
        <title>Subsurface microbial communities from deep shales in Ohio and West Virginia, USA.</title>
        <authorList>
            <person name="Wrighton K."/>
        </authorList>
    </citation>
    <scope>NUCLEOTIDE SEQUENCE [LARGE SCALE GENOMIC DNA]</scope>
    <source>
        <strain evidence="7 8">MSL 6dP</strain>
    </source>
</reference>
<dbReference type="InterPro" id="IPR003029">
    <property type="entry name" value="S1_domain"/>
</dbReference>
<name>A0A4R8GMG3_9FIRM</name>
<dbReference type="Pfam" id="PF00575">
    <property type="entry name" value="S1"/>
    <property type="match status" value="1"/>
</dbReference>
<dbReference type="GO" id="GO:0003729">
    <property type="term" value="F:mRNA binding"/>
    <property type="evidence" value="ECO:0007669"/>
    <property type="project" value="TreeGrafter"/>
</dbReference>
<dbReference type="EMBL" id="SOEG01000056">
    <property type="protein sequence ID" value="TDX44394.1"/>
    <property type="molecule type" value="Genomic_DNA"/>
</dbReference>
<proteinExistence type="inferred from homology"/>
<evidence type="ECO:0000256" key="2">
    <source>
        <dbReference type="ARBA" id="ARBA00022980"/>
    </source>
</evidence>
<dbReference type="Proteomes" id="UP000295832">
    <property type="component" value="Unassembled WGS sequence"/>
</dbReference>
<dbReference type="GO" id="GO:0003735">
    <property type="term" value="F:structural constituent of ribosome"/>
    <property type="evidence" value="ECO:0007669"/>
    <property type="project" value="TreeGrafter"/>
</dbReference>
<evidence type="ECO:0000259" key="6">
    <source>
        <dbReference type="PROSITE" id="PS50126"/>
    </source>
</evidence>
<evidence type="ECO:0000256" key="3">
    <source>
        <dbReference type="ARBA" id="ARBA00023274"/>
    </source>
</evidence>
<dbReference type="GO" id="GO:1990904">
    <property type="term" value="C:ribonucleoprotein complex"/>
    <property type="evidence" value="ECO:0007669"/>
    <property type="project" value="UniProtKB-KW"/>
</dbReference>
<comment type="caution">
    <text evidence="7">The sequence shown here is derived from an EMBL/GenBank/DDBJ whole genome shotgun (WGS) entry which is preliminary data.</text>
</comment>
<dbReference type="PROSITE" id="PS50126">
    <property type="entry name" value="S1"/>
    <property type="match status" value="1"/>
</dbReference>
<evidence type="ECO:0000313" key="7">
    <source>
        <dbReference type="EMBL" id="TDX44394.1"/>
    </source>
</evidence>
<sequence length="123" mass="13654">MSIEVGSVVNGVVTGITNFGAFVELDGGETGLVHISEVADAYVKDVKNYLKVNEEVNVKVISVDDDGKIGLSIKQLSDKNKRKKFTKAPRKSFDDMMSDFLKESSEKQQDLRRSLEKRSGNVR</sequence>
<dbReference type="Gene3D" id="2.40.50.140">
    <property type="entry name" value="Nucleic acid-binding proteins"/>
    <property type="match status" value="1"/>
</dbReference>
<comment type="similarity">
    <text evidence="1">Belongs to the bacterial ribosomal protein bS1 family.</text>
</comment>
<dbReference type="InterPro" id="IPR012340">
    <property type="entry name" value="NA-bd_OB-fold"/>
</dbReference>
<dbReference type="STRING" id="926561.GCA_000379025_01056"/>
<dbReference type="FunFam" id="2.40.50.140:FF:000103">
    <property type="entry name" value="protein RRP5 homolog"/>
    <property type="match status" value="1"/>
</dbReference>
<evidence type="ECO:0000256" key="1">
    <source>
        <dbReference type="ARBA" id="ARBA00006767"/>
    </source>
</evidence>
<dbReference type="InterPro" id="IPR050437">
    <property type="entry name" value="Ribos_protein_bS1-like"/>
</dbReference>
<feature type="compositionally biased region" description="Basic and acidic residues" evidence="5">
    <location>
        <begin position="100"/>
        <end position="123"/>
    </location>
</feature>
<keyword evidence="3" id="KW-0687">Ribonucleoprotein</keyword>
<protein>
    <submittedName>
        <fullName evidence="7">S1 RNA binding domain protein</fullName>
    </submittedName>
</protein>
<dbReference type="PANTHER" id="PTHR10724:SF7">
    <property type="entry name" value="SMALL RIBOSOMAL SUBUNIT PROTEIN BS1C"/>
    <property type="match status" value="1"/>
</dbReference>
<evidence type="ECO:0000313" key="8">
    <source>
        <dbReference type="Proteomes" id="UP000295832"/>
    </source>
</evidence>
<keyword evidence="8" id="KW-1185">Reference proteome</keyword>
<dbReference type="SUPFAM" id="SSF50249">
    <property type="entry name" value="Nucleic acid-binding proteins"/>
    <property type="match status" value="1"/>
</dbReference>
<evidence type="ECO:0000256" key="4">
    <source>
        <dbReference type="ARBA" id="ARBA00025604"/>
    </source>
</evidence>
<dbReference type="PANTHER" id="PTHR10724">
    <property type="entry name" value="30S RIBOSOMAL PROTEIN S1"/>
    <property type="match status" value="1"/>
</dbReference>
<feature type="region of interest" description="Disordered" evidence="5">
    <location>
        <begin position="96"/>
        <end position="123"/>
    </location>
</feature>
<organism evidence="7 8">
    <name type="scientific">Orenia marismortui</name>
    <dbReference type="NCBI Taxonomy" id="46469"/>
    <lineage>
        <taxon>Bacteria</taxon>
        <taxon>Bacillati</taxon>
        <taxon>Bacillota</taxon>
        <taxon>Clostridia</taxon>
        <taxon>Halanaerobiales</taxon>
        <taxon>Halobacteroidaceae</taxon>
        <taxon>Orenia</taxon>
    </lineage>
</organism>
<keyword evidence="2" id="KW-0689">Ribosomal protein</keyword>
<accession>A0A4R8GMG3</accession>
<evidence type="ECO:0000256" key="5">
    <source>
        <dbReference type="SAM" id="MobiDB-lite"/>
    </source>
</evidence>